<evidence type="ECO:0000259" key="6">
    <source>
        <dbReference type="PROSITE" id="PS51192"/>
    </source>
</evidence>
<feature type="domain" description="Helicase C-terminal" evidence="7">
    <location>
        <begin position="707"/>
        <end position="894"/>
    </location>
</feature>
<feature type="compositionally biased region" description="Acidic residues" evidence="5">
    <location>
        <begin position="63"/>
        <end position="73"/>
    </location>
</feature>
<dbReference type="AlphaFoldDB" id="A0A0L0N094"/>
<dbReference type="STRING" id="1163406.A0A0L0N094"/>
<reference evidence="8 9" key="1">
    <citation type="journal article" date="2015" name="BMC Genomics">
        <title>The genome of the truffle-parasite Tolypocladium ophioglossoides and the evolution of antifungal peptaibiotics.</title>
        <authorList>
            <person name="Quandt C.A."/>
            <person name="Bushley K.E."/>
            <person name="Spatafora J.W."/>
        </authorList>
    </citation>
    <scope>NUCLEOTIDE SEQUENCE [LARGE SCALE GENOMIC DNA]</scope>
    <source>
        <strain evidence="8 9">CBS 100239</strain>
    </source>
</reference>
<keyword evidence="1" id="KW-0547">Nucleotide-binding</keyword>
<dbReference type="GO" id="GO:0016787">
    <property type="term" value="F:hydrolase activity"/>
    <property type="evidence" value="ECO:0007669"/>
    <property type="project" value="UniProtKB-KW"/>
</dbReference>
<evidence type="ECO:0000256" key="2">
    <source>
        <dbReference type="ARBA" id="ARBA00022801"/>
    </source>
</evidence>
<dbReference type="SUPFAM" id="SSF52540">
    <property type="entry name" value="P-loop containing nucleoside triphosphate hydrolases"/>
    <property type="match status" value="2"/>
</dbReference>
<keyword evidence="4" id="KW-0067">ATP-binding</keyword>
<dbReference type="Gene3D" id="3.40.50.10810">
    <property type="entry name" value="Tandem AAA-ATPase domain"/>
    <property type="match status" value="1"/>
</dbReference>
<feature type="domain" description="Helicase ATP-binding" evidence="6">
    <location>
        <begin position="295"/>
        <end position="500"/>
    </location>
</feature>
<feature type="compositionally biased region" description="Basic and acidic residues" evidence="5">
    <location>
        <begin position="75"/>
        <end position="101"/>
    </location>
</feature>
<dbReference type="CDD" id="cd18793">
    <property type="entry name" value="SF2_C_SNF"/>
    <property type="match status" value="1"/>
</dbReference>
<feature type="compositionally biased region" description="Basic and acidic residues" evidence="5">
    <location>
        <begin position="164"/>
        <end position="181"/>
    </location>
</feature>
<dbReference type="Pfam" id="PF00271">
    <property type="entry name" value="Helicase_C"/>
    <property type="match status" value="1"/>
</dbReference>
<dbReference type="PANTHER" id="PTHR45626">
    <property type="entry name" value="TRANSCRIPTION TERMINATION FACTOR 2-RELATED"/>
    <property type="match status" value="1"/>
</dbReference>
<feature type="compositionally biased region" description="Basic and acidic residues" evidence="5">
    <location>
        <begin position="112"/>
        <end position="128"/>
    </location>
</feature>
<dbReference type="InterPro" id="IPR014001">
    <property type="entry name" value="Helicase_ATP-bd"/>
</dbReference>
<feature type="region of interest" description="Disordered" evidence="5">
    <location>
        <begin position="164"/>
        <end position="211"/>
    </location>
</feature>
<dbReference type="PANTHER" id="PTHR45626:SF17">
    <property type="entry name" value="HELICASE-LIKE TRANSCRIPTION FACTOR"/>
    <property type="match status" value="1"/>
</dbReference>
<evidence type="ECO:0000259" key="7">
    <source>
        <dbReference type="PROSITE" id="PS51194"/>
    </source>
</evidence>
<sequence>MHSEHERASPAPPKHGQPHNLVHEPYKKEDEDRPTSITAYASHRIKAEVDIDVALPPLRLHENEDDFGLDQVDDTIGRYRQHESTDSKGRDSSEGDSKSDADSGDSSSDSDFEGKSSSEDNSVVDKPRRCGKSARSKQTAGKKLERQSPAKNAREYVARLHQAEDEAAQRKRKRGLDDQRAGRSKKKAIDNQATGILSHLTNGQDDENYPSVTAPPMKAIKATTHAEQMALMKANIPAGSDTRRTKTQSKDLDEARKLFGYKQVKALDGNWRLKRMNTALKPHQITASAWMIKRELGRAAPYGGVLADVMGLGKTVMSLACITGNPPQKDDVKDFSRATLVVVPNKTIALQWKEEVQKHCKSPIGDWVSAYNPKEDNPLGMYKKIRVLITTYHELTTEYPSENFLAQMKDRHDGDEPSYRKAVAKKLGFLFKTKWYRVILDEAHAIKNINSRKLFPYLKFIRCGCTESLRDFQRKYMTEASWTKRTCEKILKIREQRKTREVQGNDEKIVTKLQYAMFMKLRQLISHPFNLEKLLRTTITTKEIHELKAKFGESGANDSILDQMMAREKNELGLELEEYQTGLNFLRKRKEPVFGGKFEWNAMLDMFGHELEAQNFACCSCKTAKPPVRPVQLEMNKCGHYYCEDCHQILRRMCNAGAQQKDSIPHGTCLAPDCTFSINNLRDFRTLGHITKDAAVFRFREPGRDANEVQIIRDEAENGCFIASALLDDCQLVPSTKLTATMAVLATWLKDHPDDKIIGKILGRMLEMSGYKSNFLYYFGGMSQPQRNRCLRDFKEDPEKKVLVASMQCGGQSLNLTVANRVILVDPWWNTTAEKQAFGRVLRIGQEKTSHLVRIMASDSADTMMSSLQEVKSEQIDHALQDDGHVPLAIDDEVLQKMLAPGDFNRRL</sequence>
<dbReference type="GO" id="GO:0004386">
    <property type="term" value="F:helicase activity"/>
    <property type="evidence" value="ECO:0007669"/>
    <property type="project" value="UniProtKB-KW"/>
</dbReference>
<dbReference type="InterPro" id="IPR050628">
    <property type="entry name" value="SNF2_RAD54_helicase_TF"/>
</dbReference>
<dbReference type="OrthoDB" id="448448at2759"/>
<gene>
    <name evidence="8" type="ORF">TOPH_08135</name>
</gene>
<dbReference type="CDD" id="cd18008">
    <property type="entry name" value="DEXDc_SHPRH-like"/>
    <property type="match status" value="1"/>
</dbReference>
<comment type="caution">
    <text evidence="8">The sequence shown here is derived from an EMBL/GenBank/DDBJ whole genome shotgun (WGS) entry which is preliminary data.</text>
</comment>
<evidence type="ECO:0000256" key="4">
    <source>
        <dbReference type="ARBA" id="ARBA00022840"/>
    </source>
</evidence>
<dbReference type="GO" id="GO:0008094">
    <property type="term" value="F:ATP-dependent activity, acting on DNA"/>
    <property type="evidence" value="ECO:0007669"/>
    <property type="project" value="TreeGrafter"/>
</dbReference>
<dbReference type="Proteomes" id="UP000036947">
    <property type="component" value="Unassembled WGS sequence"/>
</dbReference>
<dbReference type="InterPro" id="IPR027417">
    <property type="entry name" value="P-loop_NTPase"/>
</dbReference>
<feature type="compositionally biased region" description="Polar residues" evidence="5">
    <location>
        <begin position="191"/>
        <end position="203"/>
    </location>
</feature>
<evidence type="ECO:0000313" key="8">
    <source>
        <dbReference type="EMBL" id="KND87205.1"/>
    </source>
</evidence>
<keyword evidence="9" id="KW-1185">Reference proteome</keyword>
<evidence type="ECO:0000256" key="1">
    <source>
        <dbReference type="ARBA" id="ARBA00022741"/>
    </source>
</evidence>
<evidence type="ECO:0000256" key="3">
    <source>
        <dbReference type="ARBA" id="ARBA00022806"/>
    </source>
</evidence>
<protein>
    <submittedName>
        <fullName evidence="8">Putative ATP-dependent helicase</fullName>
    </submittedName>
</protein>
<dbReference type="InterPro" id="IPR049730">
    <property type="entry name" value="SNF2/RAD54-like_C"/>
</dbReference>
<keyword evidence="2" id="KW-0378">Hydrolase</keyword>
<accession>A0A0L0N094</accession>
<dbReference type="GO" id="GO:0006281">
    <property type="term" value="P:DNA repair"/>
    <property type="evidence" value="ECO:0007669"/>
    <property type="project" value="TreeGrafter"/>
</dbReference>
<dbReference type="InterPro" id="IPR001650">
    <property type="entry name" value="Helicase_C-like"/>
</dbReference>
<dbReference type="Pfam" id="PF00176">
    <property type="entry name" value="SNF2-rel_dom"/>
    <property type="match status" value="1"/>
</dbReference>
<feature type="region of interest" description="Disordered" evidence="5">
    <location>
        <begin position="1"/>
        <end position="152"/>
    </location>
</feature>
<keyword evidence="3 8" id="KW-0347">Helicase</keyword>
<feature type="compositionally biased region" description="Basic and acidic residues" evidence="5">
    <location>
        <begin position="142"/>
        <end position="152"/>
    </location>
</feature>
<name>A0A0L0N094_TOLOC</name>
<organism evidence="8 9">
    <name type="scientific">Tolypocladium ophioglossoides (strain CBS 100239)</name>
    <name type="common">Snaketongue truffleclub</name>
    <name type="synonym">Elaphocordyceps ophioglossoides</name>
    <dbReference type="NCBI Taxonomy" id="1163406"/>
    <lineage>
        <taxon>Eukaryota</taxon>
        <taxon>Fungi</taxon>
        <taxon>Dikarya</taxon>
        <taxon>Ascomycota</taxon>
        <taxon>Pezizomycotina</taxon>
        <taxon>Sordariomycetes</taxon>
        <taxon>Hypocreomycetidae</taxon>
        <taxon>Hypocreales</taxon>
        <taxon>Ophiocordycipitaceae</taxon>
        <taxon>Tolypocladium</taxon>
    </lineage>
</organism>
<evidence type="ECO:0000313" key="9">
    <source>
        <dbReference type="Proteomes" id="UP000036947"/>
    </source>
</evidence>
<dbReference type="InterPro" id="IPR038718">
    <property type="entry name" value="SNF2-like_sf"/>
</dbReference>
<dbReference type="GO" id="GO:0005634">
    <property type="term" value="C:nucleus"/>
    <property type="evidence" value="ECO:0007669"/>
    <property type="project" value="TreeGrafter"/>
</dbReference>
<dbReference type="PROSITE" id="PS51194">
    <property type="entry name" value="HELICASE_CTER"/>
    <property type="match status" value="1"/>
</dbReference>
<proteinExistence type="predicted"/>
<dbReference type="SMART" id="SM00487">
    <property type="entry name" value="DEXDc"/>
    <property type="match status" value="1"/>
</dbReference>
<dbReference type="PROSITE" id="PS51192">
    <property type="entry name" value="HELICASE_ATP_BIND_1"/>
    <property type="match status" value="1"/>
</dbReference>
<dbReference type="EMBL" id="LFRF01000040">
    <property type="protein sequence ID" value="KND87205.1"/>
    <property type="molecule type" value="Genomic_DNA"/>
</dbReference>
<feature type="compositionally biased region" description="Basic and acidic residues" evidence="5">
    <location>
        <begin position="21"/>
        <end position="34"/>
    </location>
</feature>
<dbReference type="Gene3D" id="3.40.50.300">
    <property type="entry name" value="P-loop containing nucleotide triphosphate hydrolases"/>
    <property type="match status" value="1"/>
</dbReference>
<evidence type="ECO:0000256" key="5">
    <source>
        <dbReference type="SAM" id="MobiDB-lite"/>
    </source>
</evidence>
<dbReference type="SMART" id="SM00490">
    <property type="entry name" value="HELICc"/>
    <property type="match status" value="1"/>
</dbReference>
<dbReference type="GO" id="GO:0005524">
    <property type="term" value="F:ATP binding"/>
    <property type="evidence" value="ECO:0007669"/>
    <property type="project" value="UniProtKB-KW"/>
</dbReference>
<dbReference type="InterPro" id="IPR000330">
    <property type="entry name" value="SNF2_N"/>
</dbReference>